<feature type="transmembrane region" description="Helical" evidence="1">
    <location>
        <begin position="297"/>
        <end position="318"/>
    </location>
</feature>
<evidence type="ECO:0000256" key="1">
    <source>
        <dbReference type="SAM" id="Phobius"/>
    </source>
</evidence>
<organism evidence="3 4">
    <name type="scientific">Magnusiomyces paraingens</name>
    <dbReference type="NCBI Taxonomy" id="2606893"/>
    <lineage>
        <taxon>Eukaryota</taxon>
        <taxon>Fungi</taxon>
        <taxon>Dikarya</taxon>
        <taxon>Ascomycota</taxon>
        <taxon>Saccharomycotina</taxon>
        <taxon>Dipodascomycetes</taxon>
        <taxon>Dipodascales</taxon>
        <taxon>Dipodascaceae</taxon>
        <taxon>Magnusiomyces</taxon>
    </lineage>
</organism>
<dbReference type="PANTHER" id="PTHR34814:SF2">
    <property type="entry name" value="DUF3533 DOMAIN-CONTAINING PROTEIN"/>
    <property type="match status" value="1"/>
</dbReference>
<dbReference type="AlphaFoldDB" id="A0A5E8C4G7"/>
<dbReference type="EMBL" id="CABVLU010000004">
    <property type="protein sequence ID" value="VVT56851.1"/>
    <property type="molecule type" value="Genomic_DNA"/>
</dbReference>
<evidence type="ECO:0000313" key="4">
    <source>
        <dbReference type="Proteomes" id="UP000398389"/>
    </source>
</evidence>
<name>A0A5E8C4G7_9ASCO</name>
<dbReference type="InterPro" id="IPR053001">
    <property type="entry name" value="MNNG_permease-like"/>
</dbReference>
<dbReference type="RefSeq" id="XP_031855943.1">
    <property type="nucleotide sequence ID" value="XM_032000052.1"/>
</dbReference>
<keyword evidence="4" id="KW-1185">Reference proteome</keyword>
<keyword evidence="1" id="KW-1133">Transmembrane helix</keyword>
<keyword evidence="1" id="KW-0812">Transmembrane</keyword>
<keyword evidence="1" id="KW-0472">Membrane</keyword>
<dbReference type="Proteomes" id="UP000398389">
    <property type="component" value="Unassembled WGS sequence"/>
</dbReference>
<reference evidence="3 4" key="1">
    <citation type="submission" date="2019-09" db="EMBL/GenBank/DDBJ databases">
        <authorList>
            <person name="Brejova B."/>
        </authorList>
    </citation>
    <scope>NUCLEOTIDE SEQUENCE [LARGE SCALE GENOMIC DNA]</scope>
</reference>
<protein>
    <recommendedName>
        <fullName evidence="2">DUF3533 domain-containing protein</fullName>
    </recommendedName>
</protein>
<feature type="transmembrane region" description="Helical" evidence="1">
    <location>
        <begin position="253"/>
        <end position="277"/>
    </location>
</feature>
<evidence type="ECO:0000313" key="3">
    <source>
        <dbReference type="EMBL" id="VVT56851.1"/>
    </source>
</evidence>
<gene>
    <name evidence="3" type="ORF">SAPINGB_P005338</name>
</gene>
<dbReference type="GeneID" id="43584152"/>
<sequence length="460" mass="52013">MSSSSNDSDNNLEQMERVQTFHGDSSADMIPLDKYPTAHLDFREAVATPVLQKFIKVLVIIGVIFMFLITVIMCYSYGNFHHATSRIHRVRILAVDFDEGIVGAAMLAGYESAKGKSFPTFIIKNSTDYTPELVFHEVFKGHYWGAIYTAHNASENLLAALSNSSLAATYDADTAIYYVWNQAHYTSVSNSVVESMLSAMGDITREVLIAMQGSDLYSKYLSDSPSLEQLEVFATPVGTTALNILKTTQLGAFLYNTIGMVIIMLIMFFFMIATNGVAVEFKIYARYSKLVSYCSRLGFAFVFAFLYSLLATGTIWWFREGWGVNGNQFVLTWLVYYLMMIVNFIFFDNIACFFPPLFFPVFVLCWIIMNVMSCILPQPLAPKFYHWTYALPAFNGYNLVSSIWARGASPVAYRALPILFGWLIILWPINIYGHHKRCRLARSAADASDQHTKEIMRETV</sequence>
<dbReference type="Pfam" id="PF12051">
    <property type="entry name" value="DUF3533"/>
    <property type="match status" value="1"/>
</dbReference>
<feature type="domain" description="DUF3533" evidence="2">
    <location>
        <begin position="62"/>
        <end position="427"/>
    </location>
</feature>
<dbReference type="OrthoDB" id="2140105at2759"/>
<feature type="transmembrane region" description="Helical" evidence="1">
    <location>
        <begin position="411"/>
        <end position="432"/>
    </location>
</feature>
<dbReference type="PANTHER" id="PTHR34814">
    <property type="entry name" value="NITROSOGUANIDINE RESISTANCE PROTEIN SNG1"/>
    <property type="match status" value="1"/>
</dbReference>
<evidence type="ECO:0000259" key="2">
    <source>
        <dbReference type="Pfam" id="PF12051"/>
    </source>
</evidence>
<accession>A0A5E8C4G7</accession>
<dbReference type="GO" id="GO:0016020">
    <property type="term" value="C:membrane"/>
    <property type="evidence" value="ECO:0007669"/>
    <property type="project" value="TreeGrafter"/>
</dbReference>
<feature type="transmembrane region" description="Helical" evidence="1">
    <location>
        <begin position="54"/>
        <end position="78"/>
    </location>
</feature>
<proteinExistence type="predicted"/>
<feature type="transmembrane region" description="Helical" evidence="1">
    <location>
        <begin position="330"/>
        <end position="347"/>
    </location>
</feature>
<dbReference type="InterPro" id="IPR022703">
    <property type="entry name" value="DUF3533"/>
</dbReference>
<feature type="transmembrane region" description="Helical" evidence="1">
    <location>
        <begin position="353"/>
        <end position="372"/>
    </location>
</feature>